<evidence type="ECO:0000313" key="1">
    <source>
        <dbReference type="EMBL" id="RVW26301.1"/>
    </source>
</evidence>
<organism evidence="1 2">
    <name type="scientific">Vitis vinifera</name>
    <name type="common">Grape</name>
    <dbReference type="NCBI Taxonomy" id="29760"/>
    <lineage>
        <taxon>Eukaryota</taxon>
        <taxon>Viridiplantae</taxon>
        <taxon>Streptophyta</taxon>
        <taxon>Embryophyta</taxon>
        <taxon>Tracheophyta</taxon>
        <taxon>Spermatophyta</taxon>
        <taxon>Magnoliopsida</taxon>
        <taxon>eudicotyledons</taxon>
        <taxon>Gunneridae</taxon>
        <taxon>Pentapetalae</taxon>
        <taxon>rosids</taxon>
        <taxon>Vitales</taxon>
        <taxon>Vitaceae</taxon>
        <taxon>Viteae</taxon>
        <taxon>Vitis</taxon>
    </lineage>
</organism>
<gene>
    <name evidence="1" type="ORF">CK203_107164</name>
</gene>
<proteinExistence type="predicted"/>
<sequence length="84" mass="9659">MMCEFAGLVADIKRNGKEPDNQWPAMTRKTQLILDAFKVSVEKGREVVEVVHKLIKQTMLLLVFGIDHQTGFQLVFCSIKQTYF</sequence>
<evidence type="ECO:0000313" key="2">
    <source>
        <dbReference type="Proteomes" id="UP000288805"/>
    </source>
</evidence>
<comment type="caution">
    <text evidence="1">The sequence shown here is derived from an EMBL/GenBank/DDBJ whole genome shotgun (WGS) entry which is preliminary data.</text>
</comment>
<dbReference type="EMBL" id="QGNW01002018">
    <property type="protein sequence ID" value="RVW26301.1"/>
    <property type="molecule type" value="Genomic_DNA"/>
</dbReference>
<dbReference type="Proteomes" id="UP000288805">
    <property type="component" value="Unassembled WGS sequence"/>
</dbReference>
<accession>A0A438CSX6</accession>
<dbReference type="AlphaFoldDB" id="A0A438CSX6"/>
<name>A0A438CSX6_VITVI</name>
<dbReference type="Gene3D" id="3.30.360.10">
    <property type="entry name" value="Dihydrodipicolinate Reductase, domain 2"/>
    <property type="match status" value="1"/>
</dbReference>
<protein>
    <submittedName>
        <fullName evidence="1">Uncharacterized protein</fullName>
    </submittedName>
</protein>
<reference evidence="1 2" key="1">
    <citation type="journal article" date="2018" name="PLoS Genet.">
        <title>Population sequencing reveals clonal diversity and ancestral inbreeding in the grapevine cultivar Chardonnay.</title>
        <authorList>
            <person name="Roach M.J."/>
            <person name="Johnson D.L."/>
            <person name="Bohlmann J."/>
            <person name="van Vuuren H.J."/>
            <person name="Jones S.J."/>
            <person name="Pretorius I.S."/>
            <person name="Schmidt S.A."/>
            <person name="Borneman A.R."/>
        </authorList>
    </citation>
    <scope>NUCLEOTIDE SEQUENCE [LARGE SCALE GENOMIC DNA]</scope>
    <source>
        <strain evidence="2">cv. Chardonnay</strain>
        <tissue evidence="1">Leaf</tissue>
    </source>
</reference>